<dbReference type="AlphaFoldDB" id="A0AAP3A4G5"/>
<sequence>GLMLCVTFEYHTDKMISHISDLLIKGNGFGDIHNSKDIFIKAIGPNEVLKTAVKPEWFERHKIELGYWGEEVL</sequence>
<feature type="non-terminal residue" evidence="1">
    <location>
        <position position="1"/>
    </location>
</feature>
<proteinExistence type="predicted"/>
<comment type="caution">
    <text evidence="1">The sequence shown here is derived from an EMBL/GenBank/DDBJ whole genome shotgun (WGS) entry which is preliminary data.</text>
</comment>
<evidence type="ECO:0000313" key="1">
    <source>
        <dbReference type="EMBL" id="MCV5626101.1"/>
    </source>
</evidence>
<reference evidence="1" key="1">
    <citation type="submission" date="2023-06" db="EMBL/GenBank/DDBJ databases">
        <title>Deciphering the underlying mechanisms mediating the transmission of blaNDM gene from human to animals in China.</title>
        <authorList>
            <person name="Chen K."/>
            <person name="Chen S."/>
        </authorList>
    </citation>
    <scope>NUCLEOTIDE SEQUENCE</scope>
    <source>
        <strain evidence="1">1199</strain>
    </source>
</reference>
<gene>
    <name evidence="1" type="ORF">OFN31_31200</name>
</gene>
<name>A0AAP3A4G5_ECOLX</name>
<protein>
    <submittedName>
        <fullName evidence="1">Uncharacterized protein</fullName>
    </submittedName>
</protein>
<dbReference type="Proteomes" id="UP001208624">
    <property type="component" value="Unassembled WGS sequence"/>
</dbReference>
<organism evidence="1 2">
    <name type="scientific">Escherichia coli</name>
    <dbReference type="NCBI Taxonomy" id="562"/>
    <lineage>
        <taxon>Bacteria</taxon>
        <taxon>Pseudomonadati</taxon>
        <taxon>Pseudomonadota</taxon>
        <taxon>Gammaproteobacteria</taxon>
        <taxon>Enterobacterales</taxon>
        <taxon>Enterobacteriaceae</taxon>
        <taxon>Escherichia</taxon>
    </lineage>
</organism>
<evidence type="ECO:0000313" key="2">
    <source>
        <dbReference type="Proteomes" id="UP001208624"/>
    </source>
</evidence>
<accession>A0AAP3A4G5</accession>
<dbReference type="EMBL" id="JAOVKC010001179">
    <property type="protein sequence ID" value="MCV5626101.1"/>
    <property type="molecule type" value="Genomic_DNA"/>
</dbReference>